<dbReference type="Proteomes" id="UP000248423">
    <property type="component" value="Unassembled WGS sequence"/>
</dbReference>
<keyword evidence="3" id="KW-1185">Reference proteome</keyword>
<proteinExistence type="predicted"/>
<evidence type="ECO:0000256" key="1">
    <source>
        <dbReference type="SAM" id="Phobius"/>
    </source>
</evidence>
<keyword evidence="1" id="KW-1133">Transmembrane helix</keyword>
<evidence type="ECO:0000313" key="2">
    <source>
        <dbReference type="EMBL" id="PYI10069.1"/>
    </source>
</evidence>
<protein>
    <submittedName>
        <fullName evidence="2">Uncharacterized protein</fullName>
    </submittedName>
</protein>
<name>A0A319F3H9_ASPSB</name>
<keyword evidence="1" id="KW-0472">Membrane</keyword>
<sequence>MNVISLNSPSVESCGLCAYVFFVICSLLRFLHTHFLVHFSAIFSSGRKNIGCFSGMEDWERAVNGVSVGQHSFGFSFCWSRSWFGLLLLQWLFCSASNVDLGLSQYIDRAGRDDRVGLRRLFDTRFTYGLTVKRKNDDYNVGNSCHYSMSGAVH</sequence>
<gene>
    <name evidence="2" type="ORF">BO78DRAFT_14179</name>
</gene>
<organism evidence="2 3">
    <name type="scientific">Aspergillus sclerotiicarbonarius (strain CBS 121057 / IBT 28362)</name>
    <dbReference type="NCBI Taxonomy" id="1448318"/>
    <lineage>
        <taxon>Eukaryota</taxon>
        <taxon>Fungi</taxon>
        <taxon>Dikarya</taxon>
        <taxon>Ascomycota</taxon>
        <taxon>Pezizomycotina</taxon>
        <taxon>Eurotiomycetes</taxon>
        <taxon>Eurotiomycetidae</taxon>
        <taxon>Eurotiales</taxon>
        <taxon>Aspergillaceae</taxon>
        <taxon>Aspergillus</taxon>
        <taxon>Aspergillus subgen. Circumdati</taxon>
    </lineage>
</organism>
<evidence type="ECO:0000313" key="3">
    <source>
        <dbReference type="Proteomes" id="UP000248423"/>
    </source>
</evidence>
<feature type="transmembrane region" description="Helical" evidence="1">
    <location>
        <begin position="20"/>
        <end position="43"/>
    </location>
</feature>
<accession>A0A319F3H9</accession>
<dbReference type="AlphaFoldDB" id="A0A319F3H9"/>
<dbReference type="VEuPathDB" id="FungiDB:BO78DRAFT_14179"/>
<reference evidence="2 3" key="1">
    <citation type="submission" date="2018-02" db="EMBL/GenBank/DDBJ databases">
        <title>The genomes of Aspergillus section Nigri reveals drivers in fungal speciation.</title>
        <authorList>
            <consortium name="DOE Joint Genome Institute"/>
            <person name="Vesth T.C."/>
            <person name="Nybo J."/>
            <person name="Theobald S."/>
            <person name="Brandl J."/>
            <person name="Frisvad J.C."/>
            <person name="Nielsen K.F."/>
            <person name="Lyhne E.K."/>
            <person name="Kogle M.E."/>
            <person name="Kuo A."/>
            <person name="Riley R."/>
            <person name="Clum A."/>
            <person name="Nolan M."/>
            <person name="Lipzen A."/>
            <person name="Salamov A."/>
            <person name="Henrissat B."/>
            <person name="Wiebenga A."/>
            <person name="De vries R.P."/>
            <person name="Grigoriev I.V."/>
            <person name="Mortensen U.H."/>
            <person name="Andersen M.R."/>
            <person name="Baker S.E."/>
        </authorList>
    </citation>
    <scope>NUCLEOTIDE SEQUENCE [LARGE SCALE GENOMIC DNA]</scope>
    <source>
        <strain evidence="2 3">CBS 121057</strain>
    </source>
</reference>
<dbReference type="EMBL" id="KZ826324">
    <property type="protein sequence ID" value="PYI10069.1"/>
    <property type="molecule type" value="Genomic_DNA"/>
</dbReference>
<keyword evidence="1" id="KW-0812">Transmembrane</keyword>